<feature type="coiled-coil region" evidence="1">
    <location>
        <begin position="35"/>
        <end position="62"/>
    </location>
</feature>
<evidence type="ECO:0000256" key="2">
    <source>
        <dbReference type="SAM" id="MobiDB-lite"/>
    </source>
</evidence>
<sequence length="2256" mass="238437">MSDYDLGRAHGEIEITSDVDSDGIARKLNRVRDSVGRLARQFRDAEDKMQRFERVANRIQRSTQRLASTGARMVRTFAQMGSQVVTTTRQITGLDNALVDLRNTAQSVAKGIMSATMAMSEFASVSGIAGAALHKFAGIGKELANFPKWAQDVVKLAGTIGTIGAVSSKTGAIARSRLVPVVRSAVGAMGAMSIAGVLLRDRVQGVAFGLGMAFPQIDTFAQKLKGAGRDMRGFGDNANKILQGTSKMILGVAAVRSGLKGLAGTLSKVAPLMKYFAAGTLALGALGPIATVILGLVDAIKQLSGAALILPGALAVLATAGGVAAVAISGLGQAFKAGFGEADDFEKEIKDLSPRLVEFARSIQPLRKEFLDLRNSVTEAAFDGLIDNFKDIAESWLPLLESGMVHVAGGIDNITNSVLRFASARTTMESFAFLFSGTRTVLDNVAAGIEPVLRALRTIGVIGTIAVIELTQNFGALAFMFENWTTKVAADGSLEGWIDEGVQGFRDLWHIIRDTSMAMSELFQAFGGNGNDALENTADGAKALREAMEGLGNNDTFQKVVTHLEYASGKIVETFLEIGRVAGSAFVNIIPEMEALAAGFASKFIPIMKIAIQTLEVFINVIGALGLDTVIGQALGMAAALRLMLPVVMVLVNAFKLLAASMIFTGAQSALLGIATALDTFSRKAKVAETSVGKWTSRASNAFLGLAGLMTGPVLAAIATVVAAFMSIRAKNTFVDEWNSQLRKDAVEAKEAAEGIRDAFFENNGKFGKNVFDAVSASIDTMEAKIEGQANKGPGFMEWMGAAFEDVPTAFGDDYNKNTKELQAMDHLQDRALRVREAIDEIGWSQEELTGAITGSVHEYNELVTALQGTEYGGGEAIEEFAAQRAEFEAIAQSMQELGPDTIQLANAMGVLADESSTAADKLSAITSALEAMGLLQVSEAEAFSRLRDSIKEVTNEATQLAEIDTGQLFNKDGSIDLASQAYGTFWETVRPISDNLRSIAAAGGDVGANLSRAWDEAAPALAEVQRQLGLTDAEMQTLYRSTGLVPKELEMLVSVEGMDASYSELLRLSSEASKINGTPVEVQTTIQDSDTIAMLNSIGAEVEVLNAKTGQVKVHFKDEGVWDDYLKLIARIEYDSGAKVGIELNPEDAKAVEDHINWLRKEGRVANTETPGAVEQGTPAPGQQPPPRQAPPPPPAPSARQDRVPANAGAGGASGQPSVGMSDEELKKLEEQRKNLPPAGNTRRDMPGGQKPNQPAPPQQAPAPAPPATPEQLPEKKQIDVIIGGGDHLGILGRIKAAVDGLPARKDVQVIIAGGDHLGILQRITAAVQGLPARKDIQVIIAGGDHLGILQRIVAAVQALPASKDIHVNLTGIPEIHASLDGVRMAIDGVAQAAEGFAAKMIDVANRSVGAINRVKDVINGVKTTMDTVARSAFASGQSLGQGFADGIKSKQAAVREASMALARSASEPLPRSPAKIGPFSGRGWTPFRGRSLAEGFAKGIHDGSDETQRASLDMVANIAKAMDGIRMAFGLTPTFFEENRTPGPGGKRYYRDPEVTDEELREAREKAAEKQAEKDEIAAEKAATKIPDAEKRIAEAQENVVEAQQRATEARTKANEKPGDQKAQDAAFRAEESLDKARERQTKAEQTLQDLQSQAANAGTGGGGAAVEGSSDSLVKSLDNAQYQMGGFSQAVLDCTGFVSALANARTGRPMFSERGNTTNLREFLLARGFKEGKGGQGDLSVGWWDNGGGQNGHAAITTESGLNAESTTGGVRFGEGAAGARSNNSQFTDFMYLPGRGGGVAAVPINNKPAIDPTSDQLTQDQVAQLIIAEGEAMGATEDEIKAAIATGLVENGLSNKRGGPDSSTGSFQQQNFDEWTKGGTRNRDNVSDASRSFYEQLLQTRGEGTPGQRAQQVQRSAFPEKYDQRMAEASMFYTRNKGAAESFGSASGMAATAGNTEDTVTLLRQNNRKLDQAITTAQDPNANEGDVIRALQDIDDAMVGMSATERQSMDSIREAVMSDRGLKEYDPFEKAPETPKEWFDTLFTGVIANVVGLVKTIEGGINAAVDMAHLITRGFANTNDVHSFVDGIQGLVGTAVEIASTIGSVIQSVASIAAVAGAAIPGIGQIGTVISAVSGGIADVNAVVDLIQDVTKIGGRLFGGALSSILGLGGTGQLEGQIRTLMDLNDKTIKTWSDRNAADKSVMGFPGTQARDPNQASNFRDLNIYQGPGQDPAEMMNNAMFAVAAHSQGVYS</sequence>
<feature type="transmembrane region" description="Helical" evidence="3">
    <location>
        <begin position="303"/>
        <end position="328"/>
    </location>
</feature>
<evidence type="ECO:0000256" key="1">
    <source>
        <dbReference type="SAM" id="Coils"/>
    </source>
</evidence>
<keyword evidence="3" id="KW-1133">Transmembrane helix</keyword>
<proteinExistence type="predicted"/>
<dbReference type="Proteomes" id="UP000204083">
    <property type="component" value="Segment"/>
</dbReference>
<feature type="transmembrane region" description="Helical" evidence="3">
    <location>
        <begin position="702"/>
        <end position="726"/>
    </location>
</feature>
<dbReference type="KEGG" id="vg:29078289"/>
<feature type="compositionally biased region" description="Basic and acidic residues" evidence="2">
    <location>
        <begin position="1610"/>
        <end position="1645"/>
    </location>
</feature>
<keyword evidence="3" id="KW-0472">Membrane</keyword>
<feature type="compositionally biased region" description="Polar residues" evidence="2">
    <location>
        <begin position="1865"/>
        <end position="1877"/>
    </location>
</feature>
<gene>
    <name evidence="4" type="primary">22</name>
    <name evidence="4" type="ORF">SEA_TERAPIN_22</name>
</gene>
<protein>
    <submittedName>
        <fullName evidence="4">Tape measure protein</fullName>
    </submittedName>
</protein>
<feature type="transmembrane region" description="Helical" evidence="3">
    <location>
        <begin position="275"/>
        <end position="297"/>
    </location>
</feature>
<reference evidence="4 5" key="1">
    <citation type="submission" date="2016-07" db="EMBL/GenBank/DDBJ databases">
        <authorList>
            <person name="Montgomery M.T."/>
            <person name="Pope W.H."/>
            <person name="Garlena R.A."/>
            <person name="Russell D.A."/>
            <person name="Jacobs-Sera D."/>
            <person name="Hendrix R.W."/>
            <person name="Hatfull G.F."/>
        </authorList>
    </citation>
    <scope>NUCLEOTIDE SEQUENCE [LARGE SCALE GENOMIC DNA]</scope>
</reference>
<feature type="region of interest" description="Disordered" evidence="2">
    <location>
        <begin position="1538"/>
        <end position="1588"/>
    </location>
</feature>
<feature type="transmembrane region" description="Helical" evidence="3">
    <location>
        <begin position="657"/>
        <end position="681"/>
    </location>
</feature>
<feature type="compositionally biased region" description="Pro residues" evidence="2">
    <location>
        <begin position="1255"/>
        <end position="1270"/>
    </location>
</feature>
<feature type="transmembrane region" description="Helical" evidence="3">
    <location>
        <begin position="617"/>
        <end position="645"/>
    </location>
</feature>
<dbReference type="GeneID" id="29078289"/>
<dbReference type="EMBL" id="KX557285">
    <property type="protein sequence ID" value="AOE44834.1"/>
    <property type="molecule type" value="Genomic_DNA"/>
</dbReference>
<feature type="region of interest" description="Disordered" evidence="2">
    <location>
        <begin position="1168"/>
        <end position="1274"/>
    </location>
</feature>
<accession>A0A1B3B1G0</accession>
<evidence type="ECO:0000313" key="5">
    <source>
        <dbReference type="Proteomes" id="UP000204083"/>
    </source>
</evidence>
<keyword evidence="3" id="KW-0812">Transmembrane</keyword>
<organism evidence="4 5">
    <name type="scientific">Gordonia phage Terapin</name>
    <dbReference type="NCBI Taxonomy" id="1887654"/>
    <lineage>
        <taxon>Viruses</taxon>
        <taxon>Duplodnaviria</taxon>
        <taxon>Heunggongvirae</taxon>
        <taxon>Uroviricota</taxon>
        <taxon>Caudoviricetes</taxon>
        <taxon>Terapinvirus</taxon>
        <taxon>Terapinvirus terapin</taxon>
    </lineage>
</organism>
<feature type="compositionally biased region" description="Basic and acidic residues" evidence="2">
    <location>
        <begin position="1563"/>
        <end position="1588"/>
    </location>
</feature>
<feature type="region of interest" description="Disordered" evidence="2">
    <location>
        <begin position="1602"/>
        <end position="1650"/>
    </location>
</feature>
<keyword evidence="1" id="KW-0175">Coiled coil</keyword>
<feature type="region of interest" description="Disordered" evidence="2">
    <location>
        <begin position="1464"/>
        <end position="1483"/>
    </location>
</feature>
<feature type="compositionally biased region" description="Basic and acidic residues" evidence="2">
    <location>
        <begin position="1225"/>
        <end position="1235"/>
    </location>
</feature>
<feature type="compositionally biased region" description="Pro residues" evidence="2">
    <location>
        <begin position="1183"/>
        <end position="1198"/>
    </location>
</feature>
<keyword evidence="5" id="KW-1185">Reference proteome</keyword>
<name>A0A1B3B1G0_9CAUD</name>
<evidence type="ECO:0000256" key="3">
    <source>
        <dbReference type="SAM" id="Phobius"/>
    </source>
</evidence>
<feature type="region of interest" description="Disordered" evidence="2">
    <location>
        <begin position="1858"/>
        <end position="1891"/>
    </location>
</feature>
<evidence type="ECO:0000313" key="4">
    <source>
        <dbReference type="EMBL" id="AOE44834.1"/>
    </source>
</evidence>
<dbReference type="RefSeq" id="YP_009277761.1">
    <property type="nucleotide sequence ID" value="NC_031001.1"/>
</dbReference>